<protein>
    <submittedName>
        <fullName evidence="1">Uncharacterized protein</fullName>
    </submittedName>
</protein>
<evidence type="ECO:0000313" key="2">
    <source>
        <dbReference type="Proteomes" id="UP000233837"/>
    </source>
</evidence>
<keyword evidence="2" id="KW-1185">Reference proteome</keyword>
<dbReference type="Proteomes" id="UP000233837">
    <property type="component" value="Unassembled WGS sequence"/>
</dbReference>
<organism evidence="1 2">
    <name type="scientific">Dendrobium catenatum</name>
    <dbReference type="NCBI Taxonomy" id="906689"/>
    <lineage>
        <taxon>Eukaryota</taxon>
        <taxon>Viridiplantae</taxon>
        <taxon>Streptophyta</taxon>
        <taxon>Embryophyta</taxon>
        <taxon>Tracheophyta</taxon>
        <taxon>Spermatophyta</taxon>
        <taxon>Magnoliopsida</taxon>
        <taxon>Liliopsida</taxon>
        <taxon>Asparagales</taxon>
        <taxon>Orchidaceae</taxon>
        <taxon>Epidendroideae</taxon>
        <taxon>Malaxideae</taxon>
        <taxon>Dendrobiinae</taxon>
        <taxon>Dendrobium</taxon>
    </lineage>
</organism>
<evidence type="ECO:0000313" key="1">
    <source>
        <dbReference type="EMBL" id="PKU82830.1"/>
    </source>
</evidence>
<proteinExistence type="predicted"/>
<sequence length="64" mass="7716">MSKEIQLKLEIKEEKNSDMLSVRGRSEVRKERANKECYLCHKKGISREITRLERNGKDRNQRRL</sequence>
<dbReference type="EMBL" id="KZ502155">
    <property type="protein sequence ID" value="PKU82830.1"/>
    <property type="molecule type" value="Genomic_DNA"/>
</dbReference>
<accession>A0A2I0X4K4</accession>
<reference evidence="1 2" key="2">
    <citation type="journal article" date="2017" name="Nature">
        <title>The Apostasia genome and the evolution of orchids.</title>
        <authorList>
            <person name="Zhang G.Q."/>
            <person name="Liu K.W."/>
            <person name="Li Z."/>
            <person name="Lohaus R."/>
            <person name="Hsiao Y.Y."/>
            <person name="Niu S.C."/>
            <person name="Wang J.Y."/>
            <person name="Lin Y.C."/>
            <person name="Xu Q."/>
            <person name="Chen L.J."/>
            <person name="Yoshida K."/>
            <person name="Fujiwara S."/>
            <person name="Wang Z.W."/>
            <person name="Zhang Y.Q."/>
            <person name="Mitsuda N."/>
            <person name="Wang M."/>
            <person name="Liu G.H."/>
            <person name="Pecoraro L."/>
            <person name="Huang H.X."/>
            <person name="Xiao X.J."/>
            <person name="Lin M."/>
            <person name="Wu X.Y."/>
            <person name="Wu W.L."/>
            <person name="Chen Y.Y."/>
            <person name="Chang S.B."/>
            <person name="Sakamoto S."/>
            <person name="Ohme-Takagi M."/>
            <person name="Yagi M."/>
            <person name="Zeng S.J."/>
            <person name="Shen C.Y."/>
            <person name="Yeh C.M."/>
            <person name="Luo Y.B."/>
            <person name="Tsai W.C."/>
            <person name="Van de Peer Y."/>
            <person name="Liu Z.J."/>
        </authorList>
    </citation>
    <scope>NUCLEOTIDE SEQUENCE [LARGE SCALE GENOMIC DNA]</scope>
    <source>
        <tissue evidence="1">The whole plant</tissue>
    </source>
</reference>
<reference evidence="1 2" key="1">
    <citation type="journal article" date="2016" name="Sci. Rep.">
        <title>The Dendrobium catenatum Lindl. genome sequence provides insights into polysaccharide synthase, floral development and adaptive evolution.</title>
        <authorList>
            <person name="Zhang G.Q."/>
            <person name="Xu Q."/>
            <person name="Bian C."/>
            <person name="Tsai W.C."/>
            <person name="Yeh C.M."/>
            <person name="Liu K.W."/>
            <person name="Yoshida K."/>
            <person name="Zhang L.S."/>
            <person name="Chang S.B."/>
            <person name="Chen F."/>
            <person name="Shi Y."/>
            <person name="Su Y.Y."/>
            <person name="Zhang Y.Q."/>
            <person name="Chen L.J."/>
            <person name="Yin Y."/>
            <person name="Lin M."/>
            <person name="Huang H."/>
            <person name="Deng H."/>
            <person name="Wang Z.W."/>
            <person name="Zhu S.L."/>
            <person name="Zhao X."/>
            <person name="Deng C."/>
            <person name="Niu S.C."/>
            <person name="Huang J."/>
            <person name="Wang M."/>
            <person name="Liu G.H."/>
            <person name="Yang H.J."/>
            <person name="Xiao X.J."/>
            <person name="Hsiao Y.Y."/>
            <person name="Wu W.L."/>
            <person name="Chen Y.Y."/>
            <person name="Mitsuda N."/>
            <person name="Ohme-Takagi M."/>
            <person name="Luo Y.B."/>
            <person name="Van de Peer Y."/>
            <person name="Liu Z.J."/>
        </authorList>
    </citation>
    <scope>NUCLEOTIDE SEQUENCE [LARGE SCALE GENOMIC DNA]</scope>
    <source>
        <tissue evidence="1">The whole plant</tissue>
    </source>
</reference>
<name>A0A2I0X4K4_9ASPA</name>
<dbReference type="AlphaFoldDB" id="A0A2I0X4K4"/>
<gene>
    <name evidence="1" type="ORF">MA16_Dca006128</name>
</gene>